<feature type="region of interest" description="Disordered" evidence="1">
    <location>
        <begin position="1"/>
        <end position="107"/>
    </location>
</feature>
<organism evidence="2 3">
    <name type="scientific">Pleurodeles waltl</name>
    <name type="common">Iberian ribbed newt</name>
    <dbReference type="NCBI Taxonomy" id="8319"/>
    <lineage>
        <taxon>Eukaryota</taxon>
        <taxon>Metazoa</taxon>
        <taxon>Chordata</taxon>
        <taxon>Craniata</taxon>
        <taxon>Vertebrata</taxon>
        <taxon>Euteleostomi</taxon>
        <taxon>Amphibia</taxon>
        <taxon>Batrachia</taxon>
        <taxon>Caudata</taxon>
        <taxon>Salamandroidea</taxon>
        <taxon>Salamandridae</taxon>
        <taxon>Pleurodelinae</taxon>
        <taxon>Pleurodeles</taxon>
    </lineage>
</organism>
<keyword evidence="3" id="KW-1185">Reference proteome</keyword>
<feature type="compositionally biased region" description="Basic residues" evidence="1">
    <location>
        <begin position="1"/>
        <end position="13"/>
    </location>
</feature>
<dbReference type="Proteomes" id="UP001066276">
    <property type="component" value="Chromosome 6"/>
</dbReference>
<gene>
    <name evidence="2" type="ORF">NDU88_007851</name>
</gene>
<comment type="caution">
    <text evidence="2">The sequence shown here is derived from an EMBL/GenBank/DDBJ whole genome shotgun (WGS) entry which is preliminary data.</text>
</comment>
<name>A0AAV7QQ92_PLEWA</name>
<proteinExistence type="predicted"/>
<dbReference type="EMBL" id="JANPWB010000010">
    <property type="protein sequence ID" value="KAJ1141521.1"/>
    <property type="molecule type" value="Genomic_DNA"/>
</dbReference>
<feature type="region of interest" description="Disordered" evidence="1">
    <location>
        <begin position="145"/>
        <end position="167"/>
    </location>
</feature>
<sequence length="167" mass="17547">MPHCPARARRRVRGPAPARTGAAPASSSSAALPLHGAGPSRAPGPPPQHLRRSGETRLRSPAALGPSALVPRRPSAQLKPVASATETGHWSPLRSAGPGPLSNTLWSRNGGPATPRASLQFSASARAQIRPEMACFASTFSRPLRSEGFSRAPSPDPWPRPTGWLIR</sequence>
<evidence type="ECO:0000313" key="2">
    <source>
        <dbReference type="EMBL" id="KAJ1141521.1"/>
    </source>
</evidence>
<accession>A0AAV7QQ92</accession>
<evidence type="ECO:0000313" key="3">
    <source>
        <dbReference type="Proteomes" id="UP001066276"/>
    </source>
</evidence>
<protein>
    <submittedName>
        <fullName evidence="2">Uncharacterized protein</fullName>
    </submittedName>
</protein>
<evidence type="ECO:0000256" key="1">
    <source>
        <dbReference type="SAM" id="MobiDB-lite"/>
    </source>
</evidence>
<dbReference type="AlphaFoldDB" id="A0AAV7QQ92"/>
<reference evidence="2" key="1">
    <citation type="journal article" date="2022" name="bioRxiv">
        <title>Sequencing and chromosome-scale assembly of the giantPleurodeles waltlgenome.</title>
        <authorList>
            <person name="Brown T."/>
            <person name="Elewa A."/>
            <person name="Iarovenko S."/>
            <person name="Subramanian E."/>
            <person name="Araus A.J."/>
            <person name="Petzold A."/>
            <person name="Susuki M."/>
            <person name="Suzuki K.-i.T."/>
            <person name="Hayashi T."/>
            <person name="Toyoda A."/>
            <person name="Oliveira C."/>
            <person name="Osipova E."/>
            <person name="Leigh N.D."/>
            <person name="Simon A."/>
            <person name="Yun M.H."/>
        </authorList>
    </citation>
    <scope>NUCLEOTIDE SEQUENCE</scope>
    <source>
        <strain evidence="2">20211129_DDA</strain>
        <tissue evidence="2">Liver</tissue>
    </source>
</reference>
<feature type="compositionally biased region" description="Low complexity" evidence="1">
    <location>
        <begin position="14"/>
        <end position="41"/>
    </location>
</feature>